<dbReference type="InterPro" id="IPR011042">
    <property type="entry name" value="6-blade_b-propeller_TolB-like"/>
</dbReference>
<gene>
    <name evidence="1" type="ORF">SPIL2461_LOCUS19585</name>
</gene>
<dbReference type="SUPFAM" id="SSF63825">
    <property type="entry name" value="YWTD domain"/>
    <property type="match status" value="1"/>
</dbReference>
<dbReference type="Gene3D" id="2.120.10.30">
    <property type="entry name" value="TolB, C-terminal domain"/>
    <property type="match status" value="1"/>
</dbReference>
<accession>A0A812WYJ0</accession>
<reference evidence="1" key="1">
    <citation type="submission" date="2021-02" db="EMBL/GenBank/DDBJ databases">
        <authorList>
            <person name="Dougan E. K."/>
            <person name="Rhodes N."/>
            <person name="Thang M."/>
            <person name="Chan C."/>
        </authorList>
    </citation>
    <scope>NUCLEOTIDE SEQUENCE</scope>
</reference>
<comment type="caution">
    <text evidence="1">The sequence shown here is derived from an EMBL/GenBank/DDBJ whole genome shotgun (WGS) entry which is preliminary data.</text>
</comment>
<organism evidence="1 2">
    <name type="scientific">Symbiodinium pilosum</name>
    <name type="common">Dinoflagellate</name>
    <dbReference type="NCBI Taxonomy" id="2952"/>
    <lineage>
        <taxon>Eukaryota</taxon>
        <taxon>Sar</taxon>
        <taxon>Alveolata</taxon>
        <taxon>Dinophyceae</taxon>
        <taxon>Suessiales</taxon>
        <taxon>Symbiodiniaceae</taxon>
        <taxon>Symbiodinium</taxon>
    </lineage>
</organism>
<feature type="non-terminal residue" evidence="1">
    <location>
        <position position="410"/>
    </location>
</feature>
<name>A0A812WYJ0_SYMPI</name>
<keyword evidence="2" id="KW-1185">Reference proteome</keyword>
<protein>
    <submittedName>
        <fullName evidence="1">Uncharacterized protein</fullName>
    </submittedName>
</protein>
<sequence length="410" mass="43425">MASHTKHARLGRVYFPGRPGDSPRQLGLLGLTGCCWRVILFPWQKEARGRCGNLGAEQCRNGLAGSLGLAAAIALALGWAVSGCRVRSKVAQLGRVHEIVNEPESQVSSVDYFNPTFVAPQLTPKQYVKDRDLALQKDVQTCIREVYTELKQLGGLTALSVDLVGGGCQAISRNFKSTTGRTFALVDSGLSTPQDLALDGERGALYVADSGAKKIYRYHVYVQDNGGSLGLTTDGVQLCIMQNTDASWVNVDLNGDVFYSDATSKSINRIPVDVIDMLSKGQYAASDLVLLSEKALVTGGGAAPESGSGSHFVYSVYQGSVNPHVSTPAGLVSDGARIYWTNMVDGKTAGSIVEGEVSPKLPTAKAGEPAATAFPSRVLTNETDAGYGVTKSNKYMFYAADKNGVGVVTG</sequence>
<dbReference type="Proteomes" id="UP000649617">
    <property type="component" value="Unassembled WGS sequence"/>
</dbReference>
<evidence type="ECO:0000313" key="2">
    <source>
        <dbReference type="Proteomes" id="UP000649617"/>
    </source>
</evidence>
<evidence type="ECO:0000313" key="1">
    <source>
        <dbReference type="EMBL" id="CAE7697373.1"/>
    </source>
</evidence>
<dbReference type="AlphaFoldDB" id="A0A812WYJ0"/>
<dbReference type="EMBL" id="CAJNIZ010044671">
    <property type="protein sequence ID" value="CAE7697373.1"/>
    <property type="molecule type" value="Genomic_DNA"/>
</dbReference>
<proteinExistence type="predicted"/>
<dbReference type="OrthoDB" id="418578at2759"/>